<dbReference type="InterPro" id="IPR027417">
    <property type="entry name" value="P-loop_NTPase"/>
</dbReference>
<dbReference type="Gene3D" id="3.40.50.300">
    <property type="entry name" value="P-loop containing nucleotide triphosphate hydrolases"/>
    <property type="match status" value="1"/>
</dbReference>
<proteinExistence type="predicted"/>
<evidence type="ECO:0000313" key="2">
    <source>
        <dbReference type="EMBL" id="HFC92570.1"/>
    </source>
</evidence>
<sequence>MKDHFITEIQIKDFKCFDDFKADGFTQVNLIGGKNNVGKTAFMEACYINLSAQDVKSFSYALYDIKFRREKLNLLYNEVNKKEYIEESHNIFTKSNINKAHYSIDEENGIKVYHFEMVNSEHPDIFVNVNEFSFEFYNIDNINYIDNFGFSNANIVTGYASIQKRDEENYLNKILKLVDPNIESFKIIEDKPQCKVSGNYLNITELGDGVRHTVSILTSLYSSENGYLFIDEIDNGIHFSILDTIWKTILTLSKELNVQVFATTHSKECIESFN</sequence>
<dbReference type="PANTHER" id="PTHR43581:SF4">
    <property type="entry name" value="ATP_GTP PHOSPHATASE"/>
    <property type="match status" value="1"/>
</dbReference>
<dbReference type="EMBL" id="DRMS01000265">
    <property type="protein sequence ID" value="HFC92570.1"/>
    <property type="molecule type" value="Genomic_DNA"/>
</dbReference>
<evidence type="ECO:0000259" key="1">
    <source>
        <dbReference type="Pfam" id="PF13175"/>
    </source>
</evidence>
<dbReference type="AlphaFoldDB" id="A0A7V2WV78"/>
<feature type="domain" description="Endonuclease GajA/Old nuclease/RecF-like AAA" evidence="1">
    <location>
        <begin position="168"/>
        <end position="270"/>
    </location>
</feature>
<accession>A0A7V2WV78</accession>
<organism evidence="2">
    <name type="scientific">Leucothrix mucor</name>
    <dbReference type="NCBI Taxonomy" id="45248"/>
    <lineage>
        <taxon>Bacteria</taxon>
        <taxon>Pseudomonadati</taxon>
        <taxon>Pseudomonadota</taxon>
        <taxon>Gammaproteobacteria</taxon>
        <taxon>Thiotrichales</taxon>
        <taxon>Thiotrichaceae</taxon>
        <taxon>Leucothrix</taxon>
    </lineage>
</organism>
<dbReference type="InterPro" id="IPR051396">
    <property type="entry name" value="Bact_Antivir_Def_Nuclease"/>
</dbReference>
<dbReference type="PANTHER" id="PTHR43581">
    <property type="entry name" value="ATP/GTP PHOSPHATASE"/>
    <property type="match status" value="1"/>
</dbReference>
<name>A0A7V2WV78_LEUMU</name>
<reference evidence="2" key="1">
    <citation type="journal article" date="2020" name="mSystems">
        <title>Genome- and Community-Level Interaction Insights into Carbon Utilization and Element Cycling Functions of Hydrothermarchaeota in Hydrothermal Sediment.</title>
        <authorList>
            <person name="Zhou Z."/>
            <person name="Liu Y."/>
            <person name="Xu W."/>
            <person name="Pan J."/>
            <person name="Luo Z.H."/>
            <person name="Li M."/>
        </authorList>
    </citation>
    <scope>NUCLEOTIDE SEQUENCE [LARGE SCALE GENOMIC DNA]</scope>
    <source>
        <strain evidence="2">HyVt-493</strain>
    </source>
</reference>
<feature type="non-terminal residue" evidence="2">
    <location>
        <position position="274"/>
    </location>
</feature>
<comment type="caution">
    <text evidence="2">The sequence shown here is derived from an EMBL/GenBank/DDBJ whole genome shotgun (WGS) entry which is preliminary data.</text>
</comment>
<dbReference type="Pfam" id="PF13175">
    <property type="entry name" value="AAA_15"/>
    <property type="match status" value="1"/>
</dbReference>
<dbReference type="SUPFAM" id="SSF52540">
    <property type="entry name" value="P-loop containing nucleoside triphosphate hydrolases"/>
    <property type="match status" value="1"/>
</dbReference>
<gene>
    <name evidence="2" type="ORF">ENJ51_07130</name>
</gene>
<dbReference type="Proteomes" id="UP000885750">
    <property type="component" value="Unassembled WGS sequence"/>
</dbReference>
<protein>
    <recommendedName>
        <fullName evidence="1">Endonuclease GajA/Old nuclease/RecF-like AAA domain-containing protein</fullName>
    </recommendedName>
</protein>
<dbReference type="InterPro" id="IPR041685">
    <property type="entry name" value="AAA_GajA/Old/RecF-like"/>
</dbReference>